<evidence type="ECO:0000313" key="7">
    <source>
        <dbReference type="EMBL" id="PZG36659.1"/>
    </source>
</evidence>
<feature type="transmembrane region" description="Helical" evidence="6">
    <location>
        <begin position="153"/>
        <end position="173"/>
    </location>
</feature>
<dbReference type="InterPro" id="IPR051788">
    <property type="entry name" value="MFS_Transporter"/>
</dbReference>
<dbReference type="SUPFAM" id="SSF103473">
    <property type="entry name" value="MFS general substrate transporter"/>
    <property type="match status" value="1"/>
</dbReference>
<dbReference type="EMBL" id="POUA01000255">
    <property type="protein sequence ID" value="PZG36659.1"/>
    <property type="molecule type" value="Genomic_DNA"/>
</dbReference>
<dbReference type="Pfam" id="PF07690">
    <property type="entry name" value="MFS_1"/>
    <property type="match status" value="1"/>
</dbReference>
<keyword evidence="8" id="KW-1185">Reference proteome</keyword>
<feature type="transmembrane region" description="Helical" evidence="6">
    <location>
        <begin position="194"/>
        <end position="211"/>
    </location>
</feature>
<dbReference type="CDD" id="cd17393">
    <property type="entry name" value="MFS_MosC_like"/>
    <property type="match status" value="1"/>
</dbReference>
<feature type="region of interest" description="Disordered" evidence="5">
    <location>
        <begin position="376"/>
        <end position="410"/>
    </location>
</feature>
<feature type="transmembrane region" description="Helical" evidence="6">
    <location>
        <begin position="36"/>
        <end position="57"/>
    </location>
</feature>
<dbReference type="GO" id="GO:0022857">
    <property type="term" value="F:transmembrane transporter activity"/>
    <property type="evidence" value="ECO:0007669"/>
    <property type="project" value="InterPro"/>
</dbReference>
<accession>A0A2W2G2R8</accession>
<keyword evidence="4 6" id="KW-0472">Membrane</keyword>
<feature type="transmembrane region" description="Helical" evidence="6">
    <location>
        <begin position="326"/>
        <end position="347"/>
    </location>
</feature>
<feature type="transmembrane region" description="Helical" evidence="6">
    <location>
        <begin position="122"/>
        <end position="147"/>
    </location>
</feature>
<feature type="transmembrane region" description="Helical" evidence="6">
    <location>
        <begin position="231"/>
        <end position="251"/>
    </location>
</feature>
<evidence type="ECO:0000256" key="1">
    <source>
        <dbReference type="ARBA" id="ARBA00004141"/>
    </source>
</evidence>
<evidence type="ECO:0000256" key="3">
    <source>
        <dbReference type="ARBA" id="ARBA00022989"/>
    </source>
</evidence>
<protein>
    <submittedName>
        <fullName evidence="7">MFS transporter</fullName>
    </submittedName>
</protein>
<feature type="transmembrane region" description="Helical" evidence="6">
    <location>
        <begin position="6"/>
        <end position="24"/>
    </location>
</feature>
<comment type="subcellular location">
    <subcellularLocation>
        <location evidence="1">Membrane</location>
        <topology evidence="1">Multi-pass membrane protein</topology>
    </subcellularLocation>
</comment>
<name>A0A2W2G2R8_9ACTN</name>
<dbReference type="InterPro" id="IPR011701">
    <property type="entry name" value="MFS"/>
</dbReference>
<feature type="transmembrane region" description="Helical" evidence="6">
    <location>
        <begin position="294"/>
        <end position="314"/>
    </location>
</feature>
<gene>
    <name evidence="7" type="ORF">C1I98_26580</name>
</gene>
<dbReference type="AlphaFoldDB" id="A0A2W2G2R8"/>
<dbReference type="Gene3D" id="1.20.1250.20">
    <property type="entry name" value="MFS general substrate transporter like domains"/>
    <property type="match status" value="2"/>
</dbReference>
<keyword evidence="2 6" id="KW-0812">Transmembrane</keyword>
<evidence type="ECO:0000256" key="5">
    <source>
        <dbReference type="SAM" id="MobiDB-lite"/>
    </source>
</evidence>
<feature type="compositionally biased region" description="Basic and acidic residues" evidence="5">
    <location>
        <begin position="388"/>
        <end position="398"/>
    </location>
</feature>
<reference evidence="7 8" key="1">
    <citation type="submission" date="2018-01" db="EMBL/GenBank/DDBJ databases">
        <title>Draft genome sequence of Sphaerisporangium sp. 7K107.</title>
        <authorList>
            <person name="Sahin N."/>
            <person name="Saygin H."/>
            <person name="Ay H."/>
        </authorList>
    </citation>
    <scope>NUCLEOTIDE SEQUENCE [LARGE SCALE GENOMIC DNA]</scope>
    <source>
        <strain evidence="7 8">7K107</strain>
    </source>
</reference>
<comment type="caution">
    <text evidence="7">The sequence shown here is derived from an EMBL/GenBank/DDBJ whole genome shotgun (WGS) entry which is preliminary data.</text>
</comment>
<dbReference type="GO" id="GO:0016020">
    <property type="term" value="C:membrane"/>
    <property type="evidence" value="ECO:0007669"/>
    <property type="project" value="UniProtKB-SubCell"/>
</dbReference>
<evidence type="ECO:0000256" key="6">
    <source>
        <dbReference type="SAM" id="Phobius"/>
    </source>
</evidence>
<feature type="transmembrane region" description="Helical" evidence="6">
    <location>
        <begin position="353"/>
        <end position="372"/>
    </location>
</feature>
<keyword evidence="3 6" id="KW-1133">Transmembrane helix</keyword>
<feature type="transmembrane region" description="Helical" evidence="6">
    <location>
        <begin position="263"/>
        <end position="288"/>
    </location>
</feature>
<organism evidence="7 8">
    <name type="scientific">Spongiactinospora gelatinilytica</name>
    <dbReference type="NCBI Taxonomy" id="2666298"/>
    <lineage>
        <taxon>Bacteria</taxon>
        <taxon>Bacillati</taxon>
        <taxon>Actinomycetota</taxon>
        <taxon>Actinomycetes</taxon>
        <taxon>Streptosporangiales</taxon>
        <taxon>Streptosporangiaceae</taxon>
        <taxon>Spongiactinospora</taxon>
    </lineage>
</organism>
<dbReference type="InterPro" id="IPR036259">
    <property type="entry name" value="MFS_trans_sf"/>
</dbReference>
<evidence type="ECO:0000256" key="4">
    <source>
        <dbReference type="ARBA" id="ARBA00023136"/>
    </source>
</evidence>
<evidence type="ECO:0000256" key="2">
    <source>
        <dbReference type="ARBA" id="ARBA00022692"/>
    </source>
</evidence>
<dbReference type="Proteomes" id="UP000248544">
    <property type="component" value="Unassembled WGS sequence"/>
</dbReference>
<evidence type="ECO:0000313" key="8">
    <source>
        <dbReference type="Proteomes" id="UP000248544"/>
    </source>
</evidence>
<feature type="transmembrane region" description="Helical" evidence="6">
    <location>
        <begin position="77"/>
        <end position="101"/>
    </location>
</feature>
<proteinExistence type="predicted"/>
<dbReference type="PANTHER" id="PTHR23514">
    <property type="entry name" value="BYPASS OF STOP CODON PROTEIN 6"/>
    <property type="match status" value="1"/>
</dbReference>
<sequence>MGVFGYFFLLGITVGMWSAGLPALNERLDLGPARLGTVLLLVAAGALAAMLLAGPLVDRYSSRRVSWFTGPLSAVLLIGPALAPGFLWLAVLAVVFGIGLGTVEVAVNAHSVEVERRYGRPIVSAFHGVWSLGGAAGGAMTAAGLQAGLDGQVLLIAAAVVVPFAYLPCARLLGPAVEPPRAAQATLLSGTTRWGIVAVLGVVAFAGHLSEGAAMDWAALHARWVLDADPALAPLAYTIFSVAMTTVRLLGDPLRARLGAARTIRLAGILAACGYALVLAAGAVPAGLSVACAWTGWGLAGVGLATVIPVIFSAVGASGDSVGRALALVTAFGYTGLLAGPAALGFVAESFSLPAALVIPAVFAIVVAVAGGRGPHDDGHRLQHRDHRGTADQHEPHIGDATGEQPAQAE</sequence>
<feature type="non-terminal residue" evidence="7">
    <location>
        <position position="410"/>
    </location>
</feature>
<dbReference type="PANTHER" id="PTHR23514:SF13">
    <property type="entry name" value="INNER MEMBRANE PROTEIN YBJJ"/>
    <property type="match status" value="1"/>
</dbReference>